<sequence length="171" mass="18342">MLATLTGIAGLAPAGRALADSEADTPASRAVEAIRRDFVEKQYYVTGVLSRELFAPECVFIDPTVQVTGVEPYVKALQTLFDPSTSRADLISLQMTGPNTVALRWRLEGSLKLGGLKIKPYTGTTLYTLSDDGRVVRHEETWDISTVDAFVSTFLPGFGAPPAPPVAPSSL</sequence>
<dbReference type="Proteomes" id="UP000075714">
    <property type="component" value="Unassembled WGS sequence"/>
</dbReference>
<name>A0A150GGT6_GONPE</name>
<proteinExistence type="predicted"/>
<evidence type="ECO:0000313" key="2">
    <source>
        <dbReference type="Proteomes" id="UP000075714"/>
    </source>
</evidence>
<comment type="caution">
    <text evidence="1">The sequence shown here is derived from an EMBL/GenBank/DDBJ whole genome shotgun (WGS) entry which is preliminary data.</text>
</comment>
<dbReference type="PANTHER" id="PTHR34123">
    <property type="entry name" value="OS04G0578200 PROTEIN"/>
    <property type="match status" value="1"/>
</dbReference>
<dbReference type="STRING" id="33097.A0A150GGT6"/>
<dbReference type="InterPro" id="IPR032710">
    <property type="entry name" value="NTF2-like_dom_sf"/>
</dbReference>
<dbReference type="SUPFAM" id="SSF54427">
    <property type="entry name" value="NTF2-like"/>
    <property type="match status" value="1"/>
</dbReference>
<reference evidence="2" key="1">
    <citation type="journal article" date="2016" name="Nat. Commun.">
        <title>The Gonium pectorale genome demonstrates co-option of cell cycle regulation during the evolution of multicellularity.</title>
        <authorList>
            <person name="Hanschen E.R."/>
            <person name="Marriage T.N."/>
            <person name="Ferris P.J."/>
            <person name="Hamaji T."/>
            <person name="Toyoda A."/>
            <person name="Fujiyama A."/>
            <person name="Neme R."/>
            <person name="Noguchi H."/>
            <person name="Minakuchi Y."/>
            <person name="Suzuki M."/>
            <person name="Kawai-Toyooka H."/>
            <person name="Smith D.R."/>
            <person name="Sparks H."/>
            <person name="Anderson J."/>
            <person name="Bakaric R."/>
            <person name="Luria V."/>
            <person name="Karger A."/>
            <person name="Kirschner M.W."/>
            <person name="Durand P.M."/>
            <person name="Michod R.E."/>
            <person name="Nozaki H."/>
            <person name="Olson B.J."/>
        </authorList>
    </citation>
    <scope>NUCLEOTIDE SEQUENCE [LARGE SCALE GENOMIC DNA]</scope>
    <source>
        <strain evidence="2">NIES-2863</strain>
    </source>
</reference>
<keyword evidence="2" id="KW-1185">Reference proteome</keyword>
<organism evidence="1 2">
    <name type="scientific">Gonium pectorale</name>
    <name type="common">Green alga</name>
    <dbReference type="NCBI Taxonomy" id="33097"/>
    <lineage>
        <taxon>Eukaryota</taxon>
        <taxon>Viridiplantae</taxon>
        <taxon>Chlorophyta</taxon>
        <taxon>core chlorophytes</taxon>
        <taxon>Chlorophyceae</taxon>
        <taxon>CS clade</taxon>
        <taxon>Chlamydomonadales</taxon>
        <taxon>Volvocaceae</taxon>
        <taxon>Gonium</taxon>
    </lineage>
</organism>
<dbReference type="PANTHER" id="PTHR34123:SF3">
    <property type="entry name" value="SNOAL-LIKE DOMAIN-CONTAINING PROTEIN"/>
    <property type="match status" value="1"/>
</dbReference>
<dbReference type="AlphaFoldDB" id="A0A150GGT6"/>
<evidence type="ECO:0008006" key="3">
    <source>
        <dbReference type="Google" id="ProtNLM"/>
    </source>
</evidence>
<accession>A0A150GGT6</accession>
<dbReference type="Gene3D" id="3.10.450.50">
    <property type="match status" value="1"/>
</dbReference>
<dbReference type="InterPro" id="IPR018790">
    <property type="entry name" value="DUF2358"/>
</dbReference>
<evidence type="ECO:0000313" key="1">
    <source>
        <dbReference type="EMBL" id="KXZ49046.1"/>
    </source>
</evidence>
<gene>
    <name evidence="1" type="ORF">GPECTOR_23g132</name>
</gene>
<dbReference type="Pfam" id="PF10184">
    <property type="entry name" value="DUF2358"/>
    <property type="match status" value="1"/>
</dbReference>
<dbReference type="OrthoDB" id="348976at2759"/>
<protein>
    <recommendedName>
        <fullName evidence="3">SnoaL-like domain-containing protein</fullName>
    </recommendedName>
</protein>
<dbReference type="EMBL" id="LSYV01000024">
    <property type="protein sequence ID" value="KXZ49046.1"/>
    <property type="molecule type" value="Genomic_DNA"/>
</dbReference>